<dbReference type="EMBL" id="HADW01008716">
    <property type="protein sequence ID" value="SBP10116.1"/>
    <property type="molecule type" value="Transcribed_RNA"/>
</dbReference>
<protein>
    <recommendedName>
        <fullName evidence="10">Carboxypeptidase</fullName>
        <ecNumber evidence="10">3.4.16.-</ecNumber>
    </recommendedName>
</protein>
<keyword evidence="5 10" id="KW-0645">Protease</keyword>
<dbReference type="GO" id="GO:0004185">
    <property type="term" value="F:serine-type carboxypeptidase activity"/>
    <property type="evidence" value="ECO:0007669"/>
    <property type="project" value="UniProtKB-UniRule"/>
</dbReference>
<name>A0A1A7WWP3_9TELE</name>
<keyword evidence="7 10" id="KW-0378">Hydrolase</keyword>
<feature type="signal peptide" evidence="10">
    <location>
        <begin position="1"/>
        <end position="20"/>
    </location>
</feature>
<evidence type="ECO:0000256" key="3">
    <source>
        <dbReference type="ARBA" id="ARBA00022525"/>
    </source>
</evidence>
<keyword evidence="6 10" id="KW-0732">Signal</keyword>
<evidence type="ECO:0000256" key="9">
    <source>
        <dbReference type="ARBA" id="ARBA00055847"/>
    </source>
</evidence>
<dbReference type="PRINTS" id="PR00724">
    <property type="entry name" value="CRBOXYPTASEC"/>
</dbReference>
<proteinExistence type="inferred from homology"/>
<dbReference type="Pfam" id="PF00450">
    <property type="entry name" value="Peptidase_S10"/>
    <property type="match status" value="1"/>
</dbReference>
<organism evidence="11">
    <name type="scientific">Iconisemion striatum</name>
    <dbReference type="NCBI Taxonomy" id="60296"/>
    <lineage>
        <taxon>Eukaryota</taxon>
        <taxon>Metazoa</taxon>
        <taxon>Chordata</taxon>
        <taxon>Craniata</taxon>
        <taxon>Vertebrata</taxon>
        <taxon>Euteleostomi</taxon>
        <taxon>Actinopterygii</taxon>
        <taxon>Neopterygii</taxon>
        <taxon>Teleostei</taxon>
        <taxon>Neoteleostei</taxon>
        <taxon>Acanthomorphata</taxon>
        <taxon>Ovalentaria</taxon>
        <taxon>Atherinomorphae</taxon>
        <taxon>Cyprinodontiformes</taxon>
        <taxon>Nothobranchiidae</taxon>
        <taxon>Iconisemion</taxon>
    </lineage>
</organism>
<evidence type="ECO:0000256" key="6">
    <source>
        <dbReference type="ARBA" id="ARBA00022729"/>
    </source>
</evidence>
<dbReference type="GO" id="GO:0005576">
    <property type="term" value="C:extracellular region"/>
    <property type="evidence" value="ECO:0007669"/>
    <property type="project" value="UniProtKB-SubCell"/>
</dbReference>
<comment type="function">
    <text evidence="9">May be involved in vascular wall and kidney homeostasis.</text>
</comment>
<dbReference type="PANTHER" id="PTHR11802">
    <property type="entry name" value="SERINE PROTEASE FAMILY S10 SERINE CARBOXYPEPTIDASE"/>
    <property type="match status" value="1"/>
</dbReference>
<evidence type="ECO:0000256" key="4">
    <source>
        <dbReference type="ARBA" id="ARBA00022645"/>
    </source>
</evidence>
<dbReference type="Gene3D" id="3.40.50.1820">
    <property type="entry name" value="alpha/beta hydrolase"/>
    <property type="match status" value="1"/>
</dbReference>
<dbReference type="EMBL" id="HADX01001310">
    <property type="protein sequence ID" value="SBP23542.1"/>
    <property type="molecule type" value="Transcribed_RNA"/>
</dbReference>
<dbReference type="AlphaFoldDB" id="A0A1A7WWP3"/>
<feature type="chain" id="PRO_5015018384" description="Carboxypeptidase" evidence="10">
    <location>
        <begin position="21"/>
        <end position="439"/>
    </location>
</feature>
<evidence type="ECO:0000256" key="1">
    <source>
        <dbReference type="ARBA" id="ARBA00004613"/>
    </source>
</evidence>
<dbReference type="InterPro" id="IPR001563">
    <property type="entry name" value="Peptidase_S10"/>
</dbReference>
<sequence length="439" mass="48799">MALIWSIILSSIIYKGSVSGLSEPGCTEAWDYVEVRPGAHMFWWLYYAESQSAQFKDLPLVMWLQGGPGGSGTGFGNFEEIGPLDRDLQPRKTTWVQTASLLFVDNPVGTGFSYTEKPDGFATDVATVASDMLVLLQHFFTLKPEFQSIPFYIFSESYGGKMAAAISLTLKKAIAKGSVKCNFAGVALGDSWISPLDSVMTWGPYLYTTSLLDDYGLADVNNAAQQVKQAVEKQEFSKATELWSVVESVVEQNTNGVNFYNILTQEPDGKLRSPGGESFISLLARRHVYPLHSQSLSELMNGLVRKKLAIIPKNVTWGGQAEEVFTYMAGDFMKPVVDVVDQLLTAGVNVTVYNGQLDLIVDTMGQEMWVKRLKWEGIPSFNKLRWTPLDDPVSRGITGAFYKIYKNFAFYWILKAGHMIPSDQGPMALQMLKMIVNQD</sequence>
<dbReference type="GO" id="GO:0006508">
    <property type="term" value="P:proteolysis"/>
    <property type="evidence" value="ECO:0007669"/>
    <property type="project" value="UniProtKB-KW"/>
</dbReference>
<gene>
    <name evidence="11" type="primary">SCPEP1</name>
</gene>
<evidence type="ECO:0000256" key="10">
    <source>
        <dbReference type="RuleBase" id="RU361156"/>
    </source>
</evidence>
<comment type="subcellular location">
    <subcellularLocation>
        <location evidence="1">Secreted</location>
    </subcellularLocation>
</comment>
<dbReference type="SUPFAM" id="SSF53474">
    <property type="entry name" value="alpha/beta-Hydrolases"/>
    <property type="match status" value="1"/>
</dbReference>
<dbReference type="FunFam" id="3.40.50.1820:FF:000075">
    <property type="entry name" value="Carboxypeptidase"/>
    <property type="match status" value="1"/>
</dbReference>
<dbReference type="PANTHER" id="PTHR11802:SF3">
    <property type="entry name" value="RETINOID-INDUCIBLE SERINE CARBOXYPEPTIDASE"/>
    <property type="match status" value="1"/>
</dbReference>
<reference evidence="11" key="1">
    <citation type="submission" date="2016-05" db="EMBL/GenBank/DDBJ databases">
        <authorList>
            <person name="Lavstsen T."/>
            <person name="Jespersen J.S."/>
        </authorList>
    </citation>
    <scope>NUCLEOTIDE SEQUENCE</scope>
    <source>
        <tissue evidence="11">Brain</tissue>
    </source>
</reference>
<accession>A0A1A7WWP3</accession>
<dbReference type="InterPro" id="IPR018202">
    <property type="entry name" value="Ser_caboxypep_ser_AS"/>
</dbReference>
<keyword evidence="4 10" id="KW-0121">Carboxypeptidase</keyword>
<evidence type="ECO:0000313" key="11">
    <source>
        <dbReference type="EMBL" id="SBP10116.1"/>
    </source>
</evidence>
<dbReference type="InterPro" id="IPR029058">
    <property type="entry name" value="AB_hydrolase_fold"/>
</dbReference>
<evidence type="ECO:0000256" key="2">
    <source>
        <dbReference type="ARBA" id="ARBA00009431"/>
    </source>
</evidence>
<reference evidence="11" key="2">
    <citation type="submission" date="2016-06" db="EMBL/GenBank/DDBJ databases">
        <title>The genome of a short-lived fish provides insights into sex chromosome evolution and the genetic control of aging.</title>
        <authorList>
            <person name="Reichwald K."/>
            <person name="Felder M."/>
            <person name="Petzold A."/>
            <person name="Koch P."/>
            <person name="Groth M."/>
            <person name="Platzer M."/>
        </authorList>
    </citation>
    <scope>NUCLEOTIDE SEQUENCE</scope>
    <source>
        <tissue evidence="11">Brain</tissue>
    </source>
</reference>
<evidence type="ECO:0000256" key="8">
    <source>
        <dbReference type="ARBA" id="ARBA00023180"/>
    </source>
</evidence>
<dbReference type="PROSITE" id="PS00131">
    <property type="entry name" value="CARBOXYPEPT_SER_SER"/>
    <property type="match status" value="1"/>
</dbReference>
<keyword evidence="3" id="KW-0964">Secreted</keyword>
<evidence type="ECO:0000256" key="7">
    <source>
        <dbReference type="ARBA" id="ARBA00022801"/>
    </source>
</evidence>
<evidence type="ECO:0000256" key="5">
    <source>
        <dbReference type="ARBA" id="ARBA00022670"/>
    </source>
</evidence>
<dbReference type="EC" id="3.4.16.-" evidence="10"/>
<keyword evidence="8" id="KW-0325">Glycoprotein</keyword>
<comment type="similarity">
    <text evidence="2 10">Belongs to the peptidase S10 family.</text>
</comment>